<name>A0ABR0ELB9_ZASCE</name>
<dbReference type="EMBL" id="JAXOVC010000005">
    <property type="protein sequence ID" value="KAK4502008.1"/>
    <property type="molecule type" value="Genomic_DNA"/>
</dbReference>
<sequence length="124" mass="13401">MFWPGGSGGMTQWHQQAGTPANRSESTKLAASVINGHGTEDDVFDDRCLDLLDTFCADPSIATRDRMAAENGWGDGGTAAGKGDLVGYLVLRHGTDNPAFDERDLDMLKAWFEKGRPVGEKVSR</sequence>
<evidence type="ECO:0000256" key="1">
    <source>
        <dbReference type="SAM" id="MobiDB-lite"/>
    </source>
</evidence>
<evidence type="ECO:0000313" key="2">
    <source>
        <dbReference type="EMBL" id="KAK4502008.1"/>
    </source>
</evidence>
<keyword evidence="3" id="KW-1185">Reference proteome</keyword>
<organism evidence="2 3">
    <name type="scientific">Zasmidium cellare</name>
    <name type="common">Wine cellar mold</name>
    <name type="synonym">Racodium cellare</name>
    <dbReference type="NCBI Taxonomy" id="395010"/>
    <lineage>
        <taxon>Eukaryota</taxon>
        <taxon>Fungi</taxon>
        <taxon>Dikarya</taxon>
        <taxon>Ascomycota</taxon>
        <taxon>Pezizomycotina</taxon>
        <taxon>Dothideomycetes</taxon>
        <taxon>Dothideomycetidae</taxon>
        <taxon>Mycosphaerellales</taxon>
        <taxon>Mycosphaerellaceae</taxon>
        <taxon>Zasmidium</taxon>
    </lineage>
</organism>
<proteinExistence type="predicted"/>
<evidence type="ECO:0000313" key="3">
    <source>
        <dbReference type="Proteomes" id="UP001305779"/>
    </source>
</evidence>
<reference evidence="2 3" key="1">
    <citation type="journal article" date="2023" name="G3 (Bethesda)">
        <title>A chromosome-level genome assembly of Zasmidium syzygii isolated from banana leaves.</title>
        <authorList>
            <person name="van Westerhoven A.C."/>
            <person name="Mehrabi R."/>
            <person name="Talebi R."/>
            <person name="Steentjes M.B.F."/>
            <person name="Corcolon B."/>
            <person name="Chong P.A."/>
            <person name="Kema G.H.J."/>
            <person name="Seidl M.F."/>
        </authorList>
    </citation>
    <scope>NUCLEOTIDE SEQUENCE [LARGE SCALE GENOMIC DNA]</scope>
    <source>
        <strain evidence="2 3">P124</strain>
    </source>
</reference>
<accession>A0ABR0ELB9</accession>
<feature type="region of interest" description="Disordered" evidence="1">
    <location>
        <begin position="1"/>
        <end position="28"/>
    </location>
</feature>
<protein>
    <submittedName>
        <fullName evidence="2">Uncharacterized protein</fullName>
    </submittedName>
</protein>
<gene>
    <name evidence="2" type="ORF">PRZ48_007819</name>
</gene>
<feature type="compositionally biased region" description="Polar residues" evidence="1">
    <location>
        <begin position="10"/>
        <end position="28"/>
    </location>
</feature>
<dbReference type="Proteomes" id="UP001305779">
    <property type="component" value="Unassembled WGS sequence"/>
</dbReference>
<comment type="caution">
    <text evidence="2">The sequence shown here is derived from an EMBL/GenBank/DDBJ whole genome shotgun (WGS) entry which is preliminary data.</text>
</comment>